<feature type="transmembrane region" description="Helical" evidence="2">
    <location>
        <begin position="149"/>
        <end position="173"/>
    </location>
</feature>
<evidence type="ECO:0000256" key="1">
    <source>
        <dbReference type="SAM" id="MobiDB-lite"/>
    </source>
</evidence>
<reference evidence="3 4" key="1">
    <citation type="journal article" date="2019" name="New Phytol.">
        <title>Comparative genomics reveals unique wood-decay strategies and fruiting body development in the Schizophyllaceae.</title>
        <authorList>
            <person name="Almasi E."/>
            <person name="Sahu N."/>
            <person name="Krizsan K."/>
            <person name="Balint B."/>
            <person name="Kovacs G.M."/>
            <person name="Kiss B."/>
            <person name="Cseklye J."/>
            <person name="Drula E."/>
            <person name="Henrissat B."/>
            <person name="Nagy I."/>
            <person name="Chovatia M."/>
            <person name="Adam C."/>
            <person name="LaButti K."/>
            <person name="Lipzen A."/>
            <person name="Riley R."/>
            <person name="Grigoriev I.V."/>
            <person name="Nagy L.G."/>
        </authorList>
    </citation>
    <scope>NUCLEOTIDE SEQUENCE [LARGE SCALE GENOMIC DNA]</scope>
    <source>
        <strain evidence="3 4">NL-1724</strain>
    </source>
</reference>
<feature type="region of interest" description="Disordered" evidence="1">
    <location>
        <begin position="207"/>
        <end position="229"/>
    </location>
</feature>
<organism evidence="3 4">
    <name type="scientific">Schizophyllum amplum</name>
    <dbReference type="NCBI Taxonomy" id="97359"/>
    <lineage>
        <taxon>Eukaryota</taxon>
        <taxon>Fungi</taxon>
        <taxon>Dikarya</taxon>
        <taxon>Basidiomycota</taxon>
        <taxon>Agaricomycotina</taxon>
        <taxon>Agaricomycetes</taxon>
        <taxon>Agaricomycetidae</taxon>
        <taxon>Agaricales</taxon>
        <taxon>Schizophyllaceae</taxon>
        <taxon>Schizophyllum</taxon>
    </lineage>
</organism>
<name>A0A550CPR5_9AGAR</name>
<protein>
    <submittedName>
        <fullName evidence="3">Uncharacterized protein</fullName>
    </submittedName>
</protein>
<dbReference type="AlphaFoldDB" id="A0A550CPR5"/>
<keyword evidence="2" id="KW-0472">Membrane</keyword>
<dbReference type="Proteomes" id="UP000320762">
    <property type="component" value="Unassembled WGS sequence"/>
</dbReference>
<keyword evidence="4" id="KW-1185">Reference proteome</keyword>
<proteinExistence type="predicted"/>
<accession>A0A550CPR5</accession>
<keyword evidence="2" id="KW-1133">Transmembrane helix</keyword>
<feature type="region of interest" description="Disordered" evidence="1">
    <location>
        <begin position="568"/>
        <end position="602"/>
    </location>
</feature>
<evidence type="ECO:0000256" key="2">
    <source>
        <dbReference type="SAM" id="Phobius"/>
    </source>
</evidence>
<dbReference type="EMBL" id="VDMD01000003">
    <property type="protein sequence ID" value="TRM66792.1"/>
    <property type="molecule type" value="Genomic_DNA"/>
</dbReference>
<dbReference type="OrthoDB" id="3036397at2759"/>
<comment type="caution">
    <text evidence="3">The sequence shown here is derived from an EMBL/GenBank/DDBJ whole genome shotgun (WGS) entry which is preliminary data.</text>
</comment>
<sequence>MATSLPASAHLLRADKSSPTPIPRPNINYRQDGVAAQTTSTYNYWWPYPPGGVYATTSTTVLPAAPIPATMSMLPGADATTTPDIQSIWDLTPSGDLSASDSSATPDAMTTAADAGPSIISLTALPPATTSSPPNTSPKKLDRDASANLVKYIVPVCVVVGVILGSLTVWFVYGCLRTRRTRLGHGHERRRRNNERLEAGTEYRYIRSEGDDEEKALPAPPGHDPDEKDFMLSEEHATADLATLSRGNTHQTLDDDDEKPAAGSFRWPSVPFTLLNKKSVKSVSRAKSMLSIAETDVMSLLSHGEDTPSKHDRLAANILRADTSTPKRRAAHARATSDLRLEDLGIDPARPKLRAKRPVGARTQTAISGVSTIKSSYPETPILDGPATGVNRANTVYSTYTVATKFTDGGDDGVSRANTVKSTYTNVSRANTVKSAYSTASAQRGGGFRIMVESPPTAASLFGQVTPLPTPSKILSSLFGSQEGEEEDRYTPLPERSRSRSASPVKSRGGRARRSRNASPEKVAEGAAGEEGGGMPSVLSRPTHGALDILPQSPPLVSSPFLCFETPAARGGGFGWPDARQTTMGSPEIDIASPKPDRGRGR</sequence>
<feature type="region of interest" description="Disordered" evidence="1">
    <location>
        <begin position="1"/>
        <end position="31"/>
    </location>
</feature>
<evidence type="ECO:0000313" key="3">
    <source>
        <dbReference type="EMBL" id="TRM66792.1"/>
    </source>
</evidence>
<feature type="region of interest" description="Disordered" evidence="1">
    <location>
        <begin position="473"/>
        <end position="552"/>
    </location>
</feature>
<evidence type="ECO:0000313" key="4">
    <source>
        <dbReference type="Proteomes" id="UP000320762"/>
    </source>
</evidence>
<keyword evidence="2" id="KW-0812">Transmembrane</keyword>
<gene>
    <name evidence="3" type="ORF">BD626DRAFT_483824</name>
</gene>